<organism evidence="1 2">
    <name type="scientific">Camellia sinensis</name>
    <name type="common">Tea plant</name>
    <name type="synonym">Thea sinensis</name>
    <dbReference type="NCBI Taxonomy" id="4442"/>
    <lineage>
        <taxon>Eukaryota</taxon>
        <taxon>Viridiplantae</taxon>
        <taxon>Streptophyta</taxon>
        <taxon>Embryophyta</taxon>
        <taxon>Tracheophyta</taxon>
        <taxon>Spermatophyta</taxon>
        <taxon>Magnoliopsida</taxon>
        <taxon>eudicotyledons</taxon>
        <taxon>Gunneridae</taxon>
        <taxon>Pentapetalae</taxon>
        <taxon>asterids</taxon>
        <taxon>Ericales</taxon>
        <taxon>Theaceae</taxon>
        <taxon>Camellia</taxon>
    </lineage>
</organism>
<comment type="caution">
    <text evidence="1">The sequence shown here is derived from an EMBL/GenBank/DDBJ whole genome shotgun (WGS) entry which is preliminary data.</text>
</comment>
<dbReference type="EMBL" id="JACBKZ010000014">
    <property type="protein sequence ID" value="KAF5934676.1"/>
    <property type="molecule type" value="Genomic_DNA"/>
</dbReference>
<evidence type="ECO:0000313" key="2">
    <source>
        <dbReference type="Proteomes" id="UP000593564"/>
    </source>
</evidence>
<dbReference type="AlphaFoldDB" id="A0A7J7G5U9"/>
<name>A0A7J7G5U9_CAMSI</name>
<dbReference type="Proteomes" id="UP000593564">
    <property type="component" value="Unassembled WGS sequence"/>
</dbReference>
<sequence>MERRSERELGDCKGILYPVKICEEQIVISKVVLQQCSCHSHQRERASQSSNNEATDEVSDSDLGNLLVRQGGDEAAKVIKACRKPKSKGMKRKVWNKKGGLELHNRIGPSAQFRKEAILRFAVAAISLSMASDSSHGRLLLNKAKATLQMGQVLGLNCEGKEEEVVSKLIELESMDLEKVHKKGKGVVS</sequence>
<reference evidence="2" key="1">
    <citation type="journal article" date="2020" name="Nat. Commun.">
        <title>Genome assembly of wild tea tree DASZ reveals pedigree and selection history of tea varieties.</title>
        <authorList>
            <person name="Zhang W."/>
            <person name="Zhang Y."/>
            <person name="Qiu H."/>
            <person name="Guo Y."/>
            <person name="Wan H."/>
            <person name="Zhang X."/>
            <person name="Scossa F."/>
            <person name="Alseekh S."/>
            <person name="Zhang Q."/>
            <person name="Wang P."/>
            <person name="Xu L."/>
            <person name="Schmidt M.H."/>
            <person name="Jia X."/>
            <person name="Li D."/>
            <person name="Zhu A."/>
            <person name="Guo F."/>
            <person name="Chen W."/>
            <person name="Ni D."/>
            <person name="Usadel B."/>
            <person name="Fernie A.R."/>
            <person name="Wen W."/>
        </authorList>
    </citation>
    <scope>NUCLEOTIDE SEQUENCE [LARGE SCALE GENOMIC DNA]</scope>
    <source>
        <strain evidence="2">cv. G240</strain>
    </source>
</reference>
<reference evidence="1 2" key="2">
    <citation type="submission" date="2020-07" db="EMBL/GenBank/DDBJ databases">
        <title>Genome assembly of wild tea tree DASZ reveals pedigree and selection history of tea varieties.</title>
        <authorList>
            <person name="Zhang W."/>
        </authorList>
    </citation>
    <scope>NUCLEOTIDE SEQUENCE [LARGE SCALE GENOMIC DNA]</scope>
    <source>
        <strain evidence="2">cv. G240</strain>
        <tissue evidence="1">Leaf</tissue>
    </source>
</reference>
<keyword evidence="2" id="KW-1185">Reference proteome</keyword>
<gene>
    <name evidence="1" type="ORF">HYC85_030847</name>
</gene>
<proteinExistence type="predicted"/>
<protein>
    <submittedName>
        <fullName evidence="1">Uncharacterized protein</fullName>
    </submittedName>
</protein>
<evidence type="ECO:0000313" key="1">
    <source>
        <dbReference type="EMBL" id="KAF5934676.1"/>
    </source>
</evidence>
<accession>A0A7J7G5U9</accession>